<reference evidence="1 2" key="1">
    <citation type="journal article" date="2024" name="Chem. Sci.">
        <title>Discovery of megapolipeptins by genome mining of a Burkholderiales bacteria collection.</title>
        <authorList>
            <person name="Paulo B.S."/>
            <person name="Recchia M.J.J."/>
            <person name="Lee S."/>
            <person name="Fergusson C.H."/>
            <person name="Romanowski S.B."/>
            <person name="Hernandez A."/>
            <person name="Krull N."/>
            <person name="Liu D.Y."/>
            <person name="Cavanagh H."/>
            <person name="Bos A."/>
            <person name="Gray C.A."/>
            <person name="Murphy B.T."/>
            <person name="Linington R.G."/>
            <person name="Eustaquio A.S."/>
        </authorList>
    </citation>
    <scope>NUCLEOTIDE SEQUENCE [LARGE SCALE GENOMIC DNA]</scope>
    <source>
        <strain evidence="1 2">RL17-335-BIF-A</strain>
    </source>
</reference>
<protein>
    <submittedName>
        <fullName evidence="1">Uncharacterized protein</fullName>
    </submittedName>
</protein>
<accession>A0ABW9DH17</accession>
<dbReference type="Proteomes" id="UP001629367">
    <property type="component" value="Unassembled WGS sequence"/>
</dbReference>
<dbReference type="EMBL" id="JAQQBZ010000030">
    <property type="protein sequence ID" value="MFM0597314.1"/>
    <property type="molecule type" value="Genomic_DNA"/>
</dbReference>
<comment type="caution">
    <text evidence="1">The sequence shown here is derived from an EMBL/GenBank/DDBJ whole genome shotgun (WGS) entry which is preliminary data.</text>
</comment>
<organism evidence="1 2">
    <name type="scientific">Paraburkholderia dilworthii</name>
    <dbReference type="NCBI Taxonomy" id="948106"/>
    <lineage>
        <taxon>Bacteria</taxon>
        <taxon>Pseudomonadati</taxon>
        <taxon>Pseudomonadota</taxon>
        <taxon>Betaproteobacteria</taxon>
        <taxon>Burkholderiales</taxon>
        <taxon>Burkholderiaceae</taxon>
        <taxon>Paraburkholderia</taxon>
    </lineage>
</organism>
<evidence type="ECO:0000313" key="1">
    <source>
        <dbReference type="EMBL" id="MFM0597314.1"/>
    </source>
</evidence>
<sequence length="102" mass="11696">MNLHQYHLVGAYARKMIDLRDHESEIKRAFRYVPFIHHGFKIHTDYFEFITPDPLTSTDARLMGKAIAASATTLASMAVKVYEAAPESKRRTSIQLFKKILA</sequence>
<gene>
    <name evidence="1" type="ORF">PQQ68_30210</name>
</gene>
<evidence type="ECO:0000313" key="2">
    <source>
        <dbReference type="Proteomes" id="UP001629367"/>
    </source>
</evidence>
<proteinExistence type="predicted"/>
<name>A0ABW9DH17_9BURK</name>
<keyword evidence="2" id="KW-1185">Reference proteome</keyword>
<dbReference type="RefSeq" id="WP_408218056.1">
    <property type="nucleotide sequence ID" value="NZ_JAQQBZ010000030.1"/>
</dbReference>